<organism evidence="1 2">
    <name type="scientific">Pocillopora damicornis</name>
    <name type="common">Cauliflower coral</name>
    <name type="synonym">Millepora damicornis</name>
    <dbReference type="NCBI Taxonomy" id="46731"/>
    <lineage>
        <taxon>Eukaryota</taxon>
        <taxon>Metazoa</taxon>
        <taxon>Cnidaria</taxon>
        <taxon>Anthozoa</taxon>
        <taxon>Hexacorallia</taxon>
        <taxon>Scleractinia</taxon>
        <taxon>Astrocoeniina</taxon>
        <taxon>Pocilloporidae</taxon>
        <taxon>Pocillopora</taxon>
    </lineage>
</organism>
<evidence type="ECO:0000313" key="2">
    <source>
        <dbReference type="Proteomes" id="UP000275408"/>
    </source>
</evidence>
<dbReference type="Proteomes" id="UP000275408">
    <property type="component" value="Unassembled WGS sequence"/>
</dbReference>
<dbReference type="AlphaFoldDB" id="A0A3M6U2H1"/>
<evidence type="ECO:0000313" key="1">
    <source>
        <dbReference type="EMBL" id="RMX47786.1"/>
    </source>
</evidence>
<reference evidence="1 2" key="1">
    <citation type="journal article" date="2018" name="Sci. Rep.">
        <title>Comparative analysis of the Pocillopora damicornis genome highlights role of immune system in coral evolution.</title>
        <authorList>
            <person name="Cunning R."/>
            <person name="Bay R.A."/>
            <person name="Gillette P."/>
            <person name="Baker A.C."/>
            <person name="Traylor-Knowles N."/>
        </authorList>
    </citation>
    <scope>NUCLEOTIDE SEQUENCE [LARGE SCALE GENOMIC DNA]</scope>
    <source>
        <strain evidence="1">RSMAS</strain>
        <tissue evidence="1">Whole animal</tissue>
    </source>
</reference>
<gene>
    <name evidence="1" type="ORF">pdam_00024359</name>
</gene>
<comment type="caution">
    <text evidence="1">The sequence shown here is derived from an EMBL/GenBank/DDBJ whole genome shotgun (WGS) entry which is preliminary data.</text>
</comment>
<accession>A0A3M6U2H1</accession>
<feature type="non-terminal residue" evidence="1">
    <location>
        <position position="1"/>
    </location>
</feature>
<proteinExistence type="predicted"/>
<dbReference type="EMBL" id="RCHS01002371">
    <property type="protein sequence ID" value="RMX47786.1"/>
    <property type="molecule type" value="Genomic_DNA"/>
</dbReference>
<keyword evidence="2" id="KW-1185">Reference proteome</keyword>
<protein>
    <submittedName>
        <fullName evidence="1">Uncharacterized protein</fullName>
    </submittedName>
</protein>
<name>A0A3M6U2H1_POCDA</name>
<sequence>KHHEEAASGRVLSARYDHWPNLCIQEEIDAAISILKSFDPSFVIRNNVLLKEDQALLLLSVAMGLHGVVILKLALDHVPPTLSKTMRGSSRNHRWVSFSGFLEAYKEAFSAEVQKFTDCLSGGKWSLLFCTGYCMQQHAIYAKVGKAGVSNNTLR</sequence>